<feature type="domain" description="Helitron helicase-like" evidence="6">
    <location>
        <begin position="508"/>
        <end position="691"/>
    </location>
</feature>
<dbReference type="Pfam" id="PF21530">
    <property type="entry name" value="Pif1_2B_dom"/>
    <property type="match status" value="1"/>
</dbReference>
<evidence type="ECO:0000256" key="3">
    <source>
        <dbReference type="SAM" id="SignalP"/>
    </source>
</evidence>
<reference evidence="9" key="2">
    <citation type="journal article" date="2008" name="Nucleic Acids Res.">
        <title>The rice annotation project database (RAP-DB): 2008 update.</title>
        <authorList>
            <consortium name="The rice annotation project (RAP)"/>
        </authorList>
    </citation>
    <scope>GENOME REANNOTATION</scope>
    <source>
        <strain evidence="9">cv. Nipponbare</strain>
    </source>
</reference>
<dbReference type="GO" id="GO:0006281">
    <property type="term" value="P:DNA repair"/>
    <property type="evidence" value="ECO:0007669"/>
    <property type="project" value="UniProtKB-KW"/>
</dbReference>
<evidence type="ECO:0000256" key="2">
    <source>
        <dbReference type="SAM" id="MobiDB-lite"/>
    </source>
</evidence>
<evidence type="ECO:0000259" key="5">
    <source>
        <dbReference type="Pfam" id="PF05970"/>
    </source>
</evidence>
<comment type="catalytic activity">
    <reaction evidence="1">
        <text>ATP + H2O = ADP + phosphate + H(+)</text>
        <dbReference type="Rhea" id="RHEA:13065"/>
        <dbReference type="ChEBI" id="CHEBI:15377"/>
        <dbReference type="ChEBI" id="CHEBI:15378"/>
        <dbReference type="ChEBI" id="CHEBI:30616"/>
        <dbReference type="ChEBI" id="CHEBI:43474"/>
        <dbReference type="ChEBI" id="CHEBI:456216"/>
        <dbReference type="EC" id="5.6.2.3"/>
    </reaction>
</comment>
<keyword evidence="1" id="KW-0234">DNA repair</keyword>
<feature type="signal peptide" evidence="3">
    <location>
        <begin position="1"/>
        <end position="16"/>
    </location>
</feature>
<dbReference type="CDD" id="cd04480">
    <property type="entry name" value="RPA1_DBD_A_like"/>
    <property type="match status" value="1"/>
</dbReference>
<dbReference type="Gene3D" id="3.40.50.300">
    <property type="entry name" value="P-loop containing nucleotide triphosphate hydrolases"/>
    <property type="match status" value="2"/>
</dbReference>
<dbReference type="InterPro" id="IPR049163">
    <property type="entry name" value="Pif1-like_2B_dom"/>
</dbReference>
<dbReference type="GO" id="GO:0000723">
    <property type="term" value="P:telomere maintenance"/>
    <property type="evidence" value="ECO:0007669"/>
    <property type="project" value="InterPro"/>
</dbReference>
<dbReference type="CDD" id="cd18809">
    <property type="entry name" value="SF1_C_RecD"/>
    <property type="match status" value="1"/>
</dbReference>
<feature type="region of interest" description="Disordered" evidence="2">
    <location>
        <begin position="2057"/>
        <end position="2115"/>
    </location>
</feature>
<name>Q0JP44_ORYSJ</name>
<dbReference type="InterPro" id="IPR003871">
    <property type="entry name" value="RFA1B/D_OB_1st"/>
</dbReference>
<dbReference type="GO" id="GO:0043139">
    <property type="term" value="F:5'-3' DNA helicase activity"/>
    <property type="evidence" value="ECO:0007669"/>
    <property type="project" value="UniProtKB-EC"/>
</dbReference>
<dbReference type="Pfam" id="PF14214">
    <property type="entry name" value="Helitron_like_N"/>
    <property type="match status" value="1"/>
</dbReference>
<keyword evidence="1" id="KW-0233">DNA recombination</keyword>
<dbReference type="GO" id="GO:0016887">
    <property type="term" value="F:ATP hydrolysis activity"/>
    <property type="evidence" value="ECO:0007669"/>
    <property type="project" value="RHEA"/>
</dbReference>
<keyword evidence="1" id="KW-0547">Nucleotide-binding</keyword>
<gene>
    <name evidence="8" type="ordered locus">Os01g0244200</name>
</gene>
<dbReference type="EMBL" id="AP008207">
    <property type="protein sequence ID" value="BAF04484.1"/>
    <property type="molecule type" value="Genomic_DNA"/>
</dbReference>
<proteinExistence type="inferred from homology"/>
<dbReference type="InterPro" id="IPR025476">
    <property type="entry name" value="Helitron_helicase-like"/>
</dbReference>
<dbReference type="Proteomes" id="UP000000763">
    <property type="component" value="Chromosome 1"/>
</dbReference>
<dbReference type="Gene3D" id="2.40.50.140">
    <property type="entry name" value="Nucleic acid-binding proteins"/>
    <property type="match status" value="2"/>
</dbReference>
<reference evidence="8 9" key="1">
    <citation type="journal article" date="2005" name="Nature">
        <title>The map-based sequence of the rice genome.</title>
        <authorList>
            <consortium name="International rice genome sequencing project (IRGSP)"/>
            <person name="Matsumoto T."/>
            <person name="Wu J."/>
            <person name="Kanamori H."/>
            <person name="Katayose Y."/>
            <person name="Fujisawa M."/>
            <person name="Namiki N."/>
            <person name="Mizuno H."/>
            <person name="Yamamoto K."/>
            <person name="Antonio B.A."/>
            <person name="Baba T."/>
            <person name="Sakata K."/>
            <person name="Nagamura Y."/>
            <person name="Aoki H."/>
            <person name="Arikawa K."/>
            <person name="Arita K."/>
            <person name="Bito T."/>
            <person name="Chiden Y."/>
            <person name="Fujitsuka N."/>
            <person name="Fukunaka R."/>
            <person name="Hamada M."/>
            <person name="Harada C."/>
            <person name="Hayashi A."/>
            <person name="Hijishita S."/>
            <person name="Honda M."/>
            <person name="Hosokawa S."/>
            <person name="Ichikawa Y."/>
            <person name="Idonuma A."/>
            <person name="Iijima M."/>
            <person name="Ikeda M."/>
            <person name="Ikeno M."/>
            <person name="Ito K."/>
            <person name="Ito S."/>
            <person name="Ito T."/>
            <person name="Ito Y."/>
            <person name="Ito Y."/>
            <person name="Iwabuchi A."/>
            <person name="Kamiya K."/>
            <person name="Karasawa W."/>
            <person name="Kurita K."/>
            <person name="Katagiri S."/>
            <person name="Kikuta A."/>
            <person name="Kobayashi H."/>
            <person name="Kobayashi N."/>
            <person name="Machita K."/>
            <person name="Maehara T."/>
            <person name="Masukawa M."/>
            <person name="Mizubayashi T."/>
            <person name="Mukai Y."/>
            <person name="Nagasaki H."/>
            <person name="Nagata Y."/>
            <person name="Naito S."/>
            <person name="Nakashima M."/>
            <person name="Nakama Y."/>
            <person name="Nakamichi Y."/>
            <person name="Nakamura M."/>
            <person name="Meguro A."/>
            <person name="Negishi M."/>
            <person name="Ohta I."/>
            <person name="Ohta T."/>
            <person name="Okamoto M."/>
            <person name="Ono N."/>
            <person name="Saji S."/>
            <person name="Sakaguchi M."/>
            <person name="Sakai K."/>
            <person name="Shibata M."/>
            <person name="Shimokawa T."/>
            <person name="Song J."/>
            <person name="Takazaki Y."/>
            <person name="Terasawa K."/>
            <person name="Tsugane M."/>
            <person name="Tsuji K."/>
            <person name="Ueda S."/>
            <person name="Waki K."/>
            <person name="Yamagata H."/>
            <person name="Yamamoto M."/>
            <person name="Yamamoto S."/>
            <person name="Yamane H."/>
            <person name="Yoshiki S."/>
            <person name="Yoshihara R."/>
            <person name="Yukawa K."/>
            <person name="Zhong H."/>
            <person name="Yano M."/>
            <person name="Yuan Q."/>
            <person name="Ouyang S."/>
            <person name="Liu J."/>
            <person name="Jones K.M."/>
            <person name="Gansberger K."/>
            <person name="Moffat K."/>
            <person name="Hill J."/>
            <person name="Bera J."/>
            <person name="Fadrosh D."/>
            <person name="Jin S."/>
            <person name="Johri S."/>
            <person name="Kim M."/>
            <person name="Overton L."/>
            <person name="Reardon M."/>
            <person name="Tsitrin T."/>
            <person name="Vuong H."/>
            <person name="Weaver B."/>
            <person name="Ciecko A."/>
            <person name="Tallon L."/>
            <person name="Jackson J."/>
            <person name="Pai G."/>
            <person name="Aken S.V."/>
            <person name="Utterback T."/>
            <person name="Reidmuller S."/>
            <person name="Feldblyum T."/>
            <person name="Hsiao J."/>
            <person name="Zismann V."/>
            <person name="Iobst S."/>
            <person name="de Vazeille A.R."/>
            <person name="Buell C.R."/>
            <person name="Ying K."/>
            <person name="Li Y."/>
            <person name="Lu T."/>
            <person name="Huang Y."/>
            <person name="Zhao Q."/>
            <person name="Feng Q."/>
            <person name="Zhang L."/>
            <person name="Zhu J."/>
            <person name="Weng Q."/>
            <person name="Mu J."/>
            <person name="Lu Y."/>
            <person name="Fan D."/>
            <person name="Liu Y."/>
            <person name="Guan J."/>
            <person name="Zhang Y."/>
            <person name="Yu S."/>
            <person name="Liu X."/>
            <person name="Zhang Y."/>
            <person name="Hong G."/>
            <person name="Han B."/>
            <person name="Choisne N."/>
            <person name="Demange N."/>
            <person name="Orjeda G."/>
            <person name="Samain S."/>
            <person name="Cattolico L."/>
            <person name="Pelletier E."/>
            <person name="Couloux A."/>
            <person name="Segurens B."/>
            <person name="Wincker P."/>
            <person name="D'Hont A."/>
            <person name="Scarpelli C."/>
            <person name="Weissenbach J."/>
            <person name="Salanoubat M."/>
            <person name="Quetier F."/>
            <person name="Yu Y."/>
            <person name="Kim H.R."/>
            <person name="Rambo T."/>
            <person name="Currie J."/>
            <person name="Collura K."/>
            <person name="Luo M."/>
            <person name="Yang T."/>
            <person name="Ammiraju J.S.S."/>
            <person name="Engler F."/>
            <person name="Soderlund C."/>
            <person name="Wing R.A."/>
            <person name="Palmer L.E."/>
            <person name="de la Bastide M."/>
            <person name="Spiegel L."/>
            <person name="Nascimento L."/>
            <person name="Zutavern T."/>
            <person name="O'Shaughnessy A."/>
            <person name="Dike S."/>
            <person name="Dedhia N."/>
            <person name="Preston R."/>
            <person name="Balija V."/>
            <person name="McCombie W.R."/>
            <person name="Chow T."/>
            <person name="Chen H."/>
            <person name="Chung M."/>
            <person name="Chen C."/>
            <person name="Shaw J."/>
            <person name="Wu H."/>
            <person name="Hsiao K."/>
            <person name="Chao Y."/>
            <person name="Chu M."/>
            <person name="Cheng C."/>
            <person name="Hour A."/>
            <person name="Lee P."/>
            <person name="Lin S."/>
            <person name="Lin Y."/>
            <person name="Liou J."/>
            <person name="Liu S."/>
            <person name="Hsing Y."/>
            <person name="Raghuvanshi S."/>
            <person name="Mohanty A."/>
            <person name="Bharti A.K."/>
            <person name="Gaur A."/>
            <person name="Gupta V."/>
            <person name="Kumar D."/>
            <person name="Ravi V."/>
            <person name="Vij S."/>
            <person name="Kapur A."/>
            <person name="Khurana P."/>
            <person name="Khurana P."/>
            <person name="Khurana J.P."/>
            <person name="Tyagi A.K."/>
            <person name="Gaikwad K."/>
            <person name="Singh A."/>
            <person name="Dalal V."/>
            <person name="Srivastava S."/>
            <person name="Dixit A."/>
            <person name="Pal A.K."/>
            <person name="Ghazi I.A."/>
            <person name="Yadav M."/>
            <person name="Pandit A."/>
            <person name="Bhargava A."/>
            <person name="Sureshbabu K."/>
            <person name="Batra K."/>
            <person name="Sharma T.R."/>
            <person name="Mohapatra T."/>
            <person name="Singh N.K."/>
            <person name="Messing J."/>
            <person name="Nelson A.B."/>
            <person name="Fuks G."/>
            <person name="Kavchok S."/>
            <person name="Keizer G."/>
            <person name="Linton E."/>
            <person name="Llaca V."/>
            <person name="Song R."/>
            <person name="Tanyolac B."/>
            <person name="Young S."/>
            <person name="Ho-Il K."/>
            <person name="Hahn J.H."/>
            <person name="Sangsakoo G."/>
            <person name="Vanavichit A."/>
            <person name="de Mattos Luiz.A.T."/>
            <person name="Zimmer P.D."/>
            <person name="Malone G."/>
            <person name="Dellagostin O."/>
            <person name="de Oliveira A.C."/>
            <person name="Bevan M."/>
            <person name="Bancroft I."/>
            <person name="Minx P."/>
            <person name="Cordum H."/>
            <person name="Wilson R."/>
            <person name="Cheng Z."/>
            <person name="Jin W."/>
            <person name="Jiang J."/>
            <person name="Leong S.A."/>
            <person name="Iwama H."/>
            <person name="Gojobori T."/>
            <person name="Itoh T."/>
            <person name="Niimura Y."/>
            <person name="Fujii Y."/>
            <person name="Habara T."/>
            <person name="Sakai H."/>
            <person name="Sato Y."/>
            <person name="Wilson G."/>
            <person name="Kumar K."/>
            <person name="McCouch S."/>
            <person name="Juretic N."/>
            <person name="Hoen D."/>
            <person name="Wright S."/>
            <person name="Bruskiewich R."/>
            <person name="Bureau T."/>
            <person name="Miyao A."/>
            <person name="Hirochika H."/>
            <person name="Nishikawa T."/>
            <person name="Kadowaki K."/>
            <person name="Sugiura M."/>
            <person name="Burr B."/>
            <person name="Sasaki T."/>
        </authorList>
    </citation>
    <scope>NUCLEOTIDE SEQUENCE [LARGE SCALE GENOMIC DNA]</scope>
    <source>
        <strain evidence="9">cv. Nipponbare</strain>
    </source>
</reference>
<dbReference type="PANTHER" id="PTHR10492:SF90">
    <property type="entry name" value="ATP-DEPENDENT DNA HELICASE"/>
    <property type="match status" value="1"/>
</dbReference>
<keyword evidence="1" id="KW-0067">ATP-binding</keyword>
<dbReference type="InterPro" id="IPR047192">
    <property type="entry name" value="Euk_RPA1_DBD_C"/>
</dbReference>
<dbReference type="InterPro" id="IPR027417">
    <property type="entry name" value="P-loop_NTPase"/>
</dbReference>
<evidence type="ECO:0000259" key="6">
    <source>
        <dbReference type="Pfam" id="PF14214"/>
    </source>
</evidence>
<keyword evidence="1" id="KW-0378">Hydrolase</keyword>
<dbReference type="PANTHER" id="PTHR10492">
    <property type="match status" value="1"/>
</dbReference>
<dbReference type="SUPFAM" id="SSF52540">
    <property type="entry name" value="P-loop containing nucleoside triphosphate hydrolases"/>
    <property type="match status" value="2"/>
</dbReference>
<dbReference type="Pfam" id="PF05970">
    <property type="entry name" value="PIF1"/>
    <property type="match status" value="1"/>
</dbReference>
<dbReference type="GO" id="GO:0006310">
    <property type="term" value="P:DNA recombination"/>
    <property type="evidence" value="ECO:0007669"/>
    <property type="project" value="UniProtKB-KW"/>
</dbReference>
<evidence type="ECO:0000259" key="7">
    <source>
        <dbReference type="Pfam" id="PF21530"/>
    </source>
</evidence>
<dbReference type="CDD" id="cd04476">
    <property type="entry name" value="RPA1_DBD_C"/>
    <property type="match status" value="1"/>
</dbReference>
<evidence type="ECO:0000259" key="4">
    <source>
        <dbReference type="Pfam" id="PF02721"/>
    </source>
</evidence>
<dbReference type="GO" id="GO:0005524">
    <property type="term" value="F:ATP binding"/>
    <property type="evidence" value="ECO:0007669"/>
    <property type="project" value="UniProtKB-KW"/>
</dbReference>
<keyword evidence="1" id="KW-0347">Helicase</keyword>
<protein>
    <recommendedName>
        <fullName evidence="1">ATP-dependent DNA helicase</fullName>
        <ecNumber evidence="1">5.6.2.3</ecNumber>
    </recommendedName>
</protein>
<feature type="domain" description="DNA helicase Pif1-like 2B" evidence="7">
    <location>
        <begin position="1477"/>
        <end position="1523"/>
    </location>
</feature>
<feature type="compositionally biased region" description="Basic residues" evidence="2">
    <location>
        <begin position="2097"/>
        <end position="2107"/>
    </location>
</feature>
<dbReference type="SUPFAM" id="SSF50249">
    <property type="entry name" value="Nucleic acid-binding proteins"/>
    <property type="match status" value="2"/>
</dbReference>
<feature type="compositionally biased region" description="Acidic residues" evidence="2">
    <location>
        <begin position="2073"/>
        <end position="2082"/>
    </location>
</feature>
<dbReference type="InterPro" id="IPR012340">
    <property type="entry name" value="NA-bd_OB-fold"/>
</dbReference>
<feature type="domain" description="Replication protein A 70 kDa DNA-binding subunit B/D first OB fold" evidence="4">
    <location>
        <begin position="1665"/>
        <end position="1769"/>
    </location>
</feature>
<keyword evidence="3" id="KW-0732">Signal</keyword>
<keyword evidence="1" id="KW-0227">DNA damage</keyword>
<comment type="similarity">
    <text evidence="1">Belongs to the helicase family.</text>
</comment>
<dbReference type="Pfam" id="PF02721">
    <property type="entry name" value="DUF223"/>
    <property type="match status" value="1"/>
</dbReference>
<evidence type="ECO:0000313" key="8">
    <source>
        <dbReference type="EMBL" id="BAF04484.1"/>
    </source>
</evidence>
<dbReference type="EC" id="5.6.2.3" evidence="1"/>
<dbReference type="FunFam" id="3.40.50.300:FF:002884">
    <property type="entry name" value="ATP-dependent DNA helicase"/>
    <property type="match status" value="1"/>
</dbReference>
<feature type="region of interest" description="Disordered" evidence="2">
    <location>
        <begin position="1997"/>
        <end position="2018"/>
    </location>
</feature>
<evidence type="ECO:0000313" key="9">
    <source>
        <dbReference type="Proteomes" id="UP000000763"/>
    </source>
</evidence>
<sequence>MVNVGVSFVSLLNAVAWHCQLPLVSYLWEIDGNGMLLAGVELALPSEDMAGQIVSKFFWVCASTQTSDSHEMGAHQAVRFLQARYGFIVHDYNLQMLLSYRRIAASTAPLFGGVNPVVSRGPNGSPNAGIDVEQSVPEQALASDVHVRSQVAFVAGTGPLTQNSITTASRKRTLLDVPRHTAAANREKRRLKRSGSQPDHLLLMLANNAALCPERSYYGGPSHECPYCGAVFWYQERVKRDSAVSQRRIVYNLCCRGGKISLPELKYPPDMLAKLLKFDGDAQSKRFLRQIRSYNSLFAFTSLGADVEKSINNGTAPYVFKINGVVHHRIGSLLPQRGAKPKFAQLYIYDTENETANRINIFDRENSNDEPDPSIVTGLGAMLDQHNDLVKSFRYARDRLNEHGNEQIALRLLGCNAKDEVQYNLPTSGEIAGIIVGDSSNDAYTYDVVVQSSDNRLRQVSALHPSYMALQYPLLFPYGERGFHLGIKYTDFPSIAGTSRRYVTMLEYYRYRFHYRLNKPNPYTCCGRLSDSICVDAYSTVEGSRLKFIHDHQPELRSECVQGIVDAIDHGLESGDSVGKKYVLPSSFTGGRRYMVQNYQDAMAVCRVFGSPDLFVTFTCNSKWQEIYDALVFEPGQVPSDRSDMIVRVFSMKVDEFISDIKEGRTFGPVLAVLYTVEFQKRGLPHIHCIVWRAAADAEFSATAVDSLICAEIPDVFSDPLGYALVDEFMIHGPCGDKNKSCVCMKNGHCSKHFPKGFQEETTMDEFGFTVYRRRNDGRYVVKNGIKLDNRWVVPYNMKLLKKYQAHINVESCNKSNMIKYLFKYITKGGDRTKLYFETTGNTPNKTVDGTVLPPNEIDEYINARFLSTCEAFWRAFEFDIHYRVPAVERLPIHLPNMNFVQYKKGTDLKKLLDSPAAKKTMLTEWFECNKKHPNARTLTYCDFPKQWTWDNSARCWRPRTPVEKIGRIYYVSPAAGELYYLRMLLMTVKGAKSYADVRTFEGTVYPTFRQACESRGLLENDNDWHLLFDEAIVSASSLQLRQLFVTVVMFCSVGNVRSLFDKYWLYFTDDIQHRLRTALSNPAYVVPHDRLLSLLIKELHSAFANSGGNIDDYDLPRSTIHSDDEFGNRMVNEELALDTAALAAHASLMIPRLNSEQQNFFDTIVSRVSESRPGFFFVYGHGGTGKTFLWNVLISKIRSEGNIVLAVASSGVASLLLPRGRTAHSRFKIPIDIDENSICSIKRGTMLAELIQKTSLIIWDEAPMTHRRCFEALDRTLRDLLSEHNPSNSVLPFGGKFVVLGGDFRQILPVIKKGTRNSIVDASITNSPLWQHVVLLKLTVNMRLFQSGLSEGRRHDLEQFARWVLALGDGMLPVSKRIDESEATWIDIPDDLLIRASDDKIYSIVNEVFPCYVHRYTDSSYLASRAIVCPNNSTVDEINDYMVAMIPGEMKEYLSCDTISKTSEHIPDFDILYPTEFLNSINANNFPTHRLALKKGATVMLLRNLNQSLGLCNGTRLLVLSLGHRLLECVILTGSNVGERAFIPRIVLSTTSSKWPFVLQRRQFPVRVCYAMTINKSQGQTLSRVGVYLKKAVFTHGQLYVAVSRSTSRDGLRILIKDDDGACSSKTRNVVYHEVLEAVRLMLCYRVLVQKCFSMFSGSFAMAYSMLSKLELGADNPRICVRVSRLWEFANPNDETQLLHLGLVLIDQEGTSIAAQIYPPCDLQFREIITEGKVYYLEYYRVREWSRRYRPVNNSLSICFTRWTKVEQVADPAADFPLYTYSLTPYGGLRQRVDRKEEFTGDISLSGNSACKWYINVNTPEVNSFKESIQGKYEPIKMIELPAVGAVRTGAEQKSIAQIKDLNPFMFRKNEFMVTVVIKKIDTESSWWYPACDTCKRTAKPYGKSYRIKLSLIAGDDTGDTKFVLFGRTAQRIIGRPVEMLIQNNPAGIEFIPKEITDLLEKEFTWNVAFTENTLSSSTVSFQVNLIVRGPDNPCSSALQSPSASQASSAVPSQALSPGLSHGLSIGQCSAAADPSIGFADPTAGIDSPLAASIKHKKPETEYQSKPPAELPQDEAEDDDNLPLSQIVADDATKHSTSKSYKKRARPSPGIGAAKKLFKDNGDGVADGRIPPYSCLLKQQCVPCSRHGAYNVSHCVVLILFFHHSSALLAESHRLNLKNSCSRKNNSFPTIVSTGMQFDWSAELGVGQPQRPSSYGTNRPLLATKFSRRKEISHMLADIIYTRAVVVKVSGAGNPTTTRISAMISAVCRCQIDDFALLPFHPKMFIAIFMDADLQEELSERAFKKVSFTFKATRLTFEPFKMNLGSTVNPLRQRVILALEGVPPESWNKEAISELMDSCCFVEELYGEHHIQELSIFKLAAWTTDCDLIPKVISWNIETKEGRRGSANISWMHNAALSVVLVHIEKLFDYTDEDSGSDSDGEVLREYEQQRPRVPVVKTFSWVPLKIDLNNGPVEGGTPAIAPRRLPLEVRRRCRLP</sequence>
<feature type="domain" description="DNA helicase Pif1-like DEAD-box helicase" evidence="5">
    <location>
        <begin position="1154"/>
        <end position="1375"/>
    </location>
</feature>
<dbReference type="KEGG" id="dosa:Os01g0244200"/>
<organism evidence="8 9">
    <name type="scientific">Oryza sativa subsp. japonica</name>
    <name type="common">Rice</name>
    <dbReference type="NCBI Taxonomy" id="39947"/>
    <lineage>
        <taxon>Eukaryota</taxon>
        <taxon>Viridiplantae</taxon>
        <taxon>Streptophyta</taxon>
        <taxon>Embryophyta</taxon>
        <taxon>Tracheophyta</taxon>
        <taxon>Spermatophyta</taxon>
        <taxon>Magnoliopsida</taxon>
        <taxon>Liliopsida</taxon>
        <taxon>Poales</taxon>
        <taxon>Poaceae</taxon>
        <taxon>BOP clade</taxon>
        <taxon>Oryzoideae</taxon>
        <taxon>Oryzeae</taxon>
        <taxon>Oryzinae</taxon>
        <taxon>Oryza</taxon>
        <taxon>Oryza sativa</taxon>
    </lineage>
</organism>
<accession>Q0JP44</accession>
<dbReference type="InterPro" id="IPR010285">
    <property type="entry name" value="DNA_helicase_pif1-like_DEAD"/>
</dbReference>
<comment type="cofactor">
    <cofactor evidence="1">
        <name>Mg(2+)</name>
        <dbReference type="ChEBI" id="CHEBI:18420"/>
    </cofactor>
</comment>
<evidence type="ECO:0000256" key="1">
    <source>
        <dbReference type="RuleBase" id="RU363044"/>
    </source>
</evidence>
<feature type="chain" id="PRO_5004174386" description="ATP-dependent DNA helicase" evidence="3">
    <location>
        <begin position="17"/>
        <end position="2498"/>
    </location>
</feature>